<gene>
    <name evidence="2" type="ORF">SAMN04488136_105150</name>
</gene>
<evidence type="ECO:0000313" key="2">
    <source>
        <dbReference type="EMBL" id="SDG96242.1"/>
    </source>
</evidence>
<dbReference type="Pfam" id="PF13487">
    <property type="entry name" value="HD_5"/>
    <property type="match status" value="1"/>
</dbReference>
<reference evidence="3" key="1">
    <citation type="submission" date="2016-10" db="EMBL/GenBank/DDBJ databases">
        <authorList>
            <person name="Varghese N."/>
            <person name="Submissions S."/>
        </authorList>
    </citation>
    <scope>NUCLEOTIDE SEQUENCE [LARGE SCALE GENOMIC DNA]</scope>
    <source>
        <strain evidence="3">CGMCC 1.10228</strain>
    </source>
</reference>
<dbReference type="EMBL" id="FNDD01000005">
    <property type="protein sequence ID" value="SDG96242.1"/>
    <property type="molecule type" value="Genomic_DNA"/>
</dbReference>
<dbReference type="STRING" id="861298.SAMN04488136_105150"/>
<keyword evidence="3" id="KW-1185">Reference proteome</keyword>
<dbReference type="PANTHER" id="PTHR43155:SF2">
    <property type="entry name" value="CYCLIC DI-GMP PHOSPHODIESTERASE PA4108"/>
    <property type="match status" value="1"/>
</dbReference>
<dbReference type="PROSITE" id="PS51832">
    <property type="entry name" value="HD_GYP"/>
    <property type="match status" value="1"/>
</dbReference>
<name>A0A1G7YI51_9VIBR</name>
<dbReference type="Proteomes" id="UP000198854">
    <property type="component" value="Unassembled WGS sequence"/>
</dbReference>
<dbReference type="InterPro" id="IPR021812">
    <property type="entry name" value="DUF3391"/>
</dbReference>
<protein>
    <submittedName>
        <fullName evidence="2">HD-GYP domain, c-di-GMP phosphodiesterase class II (Or its inactivated variant)</fullName>
    </submittedName>
</protein>
<dbReference type="RefSeq" id="WP_093270989.1">
    <property type="nucleotide sequence ID" value="NZ_FNDD01000005.1"/>
</dbReference>
<dbReference type="InterPro" id="IPR037522">
    <property type="entry name" value="HD_GYP_dom"/>
</dbReference>
<dbReference type="Pfam" id="PF11871">
    <property type="entry name" value="DUF3391"/>
    <property type="match status" value="1"/>
</dbReference>
<dbReference type="GO" id="GO:0008081">
    <property type="term" value="F:phosphoric diester hydrolase activity"/>
    <property type="evidence" value="ECO:0007669"/>
    <property type="project" value="UniProtKB-ARBA"/>
</dbReference>
<dbReference type="OrthoDB" id="9764808at2"/>
<dbReference type="SMART" id="SM00471">
    <property type="entry name" value="HDc"/>
    <property type="match status" value="1"/>
</dbReference>
<dbReference type="AlphaFoldDB" id="A0A1G7YI51"/>
<sequence length="426" mass="47513">MKYDPAASIQIPIRSLTVGMFVTAIEDNQRVNLANAGRVSNPSSVAQLVNRGIKFAWVDVSLSAKHCRFPSRLAASDDTLITPSHEIPTDDSIIEDVPVQSESHNIKTLGQQVRGRAKKLFSRDAHQKRARKIVKEARNLAKKLLNQTFDGKLVEVEELNAWADELIESVLVDSDALQCVSALRSKDQYLLEHSVNVACLLVTFGKHLGLDRQMLKELAVGGIVHDIGKIKVDNNILHKPGRLNAEEFELMKMHQVYAKDMKTVKSLSQVSRDVCLMHHEKLDGTGYPTGLKADEIPLHGRMSAIVDIYDALTADRVYKKAMSSAEAFKVLLSLTPNHLDRELVYKFINCIGVYPVGSVVELSDFRLGIVWVSNDAEPLKPKVKCFYSTKYTRFTEVTYVDLKKVPVTIGRAVSPASLDIDMSPFF</sequence>
<dbReference type="PANTHER" id="PTHR43155">
    <property type="entry name" value="CYCLIC DI-GMP PHOSPHODIESTERASE PA4108-RELATED"/>
    <property type="match status" value="1"/>
</dbReference>
<dbReference type="Gene3D" id="1.10.3210.10">
    <property type="entry name" value="Hypothetical protein af1432"/>
    <property type="match status" value="1"/>
</dbReference>
<dbReference type="InterPro" id="IPR003607">
    <property type="entry name" value="HD/PDEase_dom"/>
</dbReference>
<proteinExistence type="predicted"/>
<feature type="domain" description="HD-GYP" evidence="1">
    <location>
        <begin position="168"/>
        <end position="363"/>
    </location>
</feature>
<evidence type="ECO:0000313" key="3">
    <source>
        <dbReference type="Proteomes" id="UP000198854"/>
    </source>
</evidence>
<dbReference type="CDD" id="cd00077">
    <property type="entry name" value="HDc"/>
    <property type="match status" value="1"/>
</dbReference>
<organism evidence="2 3">
    <name type="scientific">Vibrio xiamenensis</name>
    <dbReference type="NCBI Taxonomy" id="861298"/>
    <lineage>
        <taxon>Bacteria</taxon>
        <taxon>Pseudomonadati</taxon>
        <taxon>Pseudomonadota</taxon>
        <taxon>Gammaproteobacteria</taxon>
        <taxon>Vibrionales</taxon>
        <taxon>Vibrionaceae</taxon>
        <taxon>Vibrio</taxon>
    </lineage>
</organism>
<dbReference type="SUPFAM" id="SSF109604">
    <property type="entry name" value="HD-domain/PDEase-like"/>
    <property type="match status" value="1"/>
</dbReference>
<accession>A0A1G7YI51</accession>
<evidence type="ECO:0000259" key="1">
    <source>
        <dbReference type="PROSITE" id="PS51832"/>
    </source>
</evidence>